<evidence type="ECO:0000256" key="1">
    <source>
        <dbReference type="ARBA" id="ARBA00004370"/>
    </source>
</evidence>
<dbReference type="FunFam" id="3.90.550.10:FF:000011">
    <property type="entry name" value="3-deoxy-manno-octulosonate cytidylyltransferase"/>
    <property type="match status" value="1"/>
</dbReference>
<comment type="similarity">
    <text evidence="5">Belongs to the KdsB family.</text>
</comment>
<dbReference type="Pfam" id="PF02348">
    <property type="entry name" value="CTP_transf_3"/>
    <property type="match status" value="1"/>
</dbReference>
<dbReference type="Proteomes" id="UP001157439">
    <property type="component" value="Unassembled WGS sequence"/>
</dbReference>
<dbReference type="EC" id="2.7.7.38" evidence="5"/>
<keyword evidence="7" id="KW-1185">Reference proteome</keyword>
<dbReference type="GO" id="GO:0005829">
    <property type="term" value="C:cytosol"/>
    <property type="evidence" value="ECO:0007669"/>
    <property type="project" value="TreeGrafter"/>
</dbReference>
<name>A0AA37WYX5_9GAMM</name>
<dbReference type="GO" id="GO:0033468">
    <property type="term" value="P:CMP-keto-3-deoxy-D-manno-octulosonic acid biosynthetic process"/>
    <property type="evidence" value="ECO:0007669"/>
    <property type="project" value="UniProtKB-UniRule"/>
</dbReference>
<dbReference type="NCBIfam" id="NF003952">
    <property type="entry name" value="PRK05450.1-5"/>
    <property type="match status" value="1"/>
</dbReference>
<keyword evidence="2 5" id="KW-0808">Transferase</keyword>
<protein>
    <recommendedName>
        <fullName evidence="5">3-deoxy-manno-octulosonate cytidylyltransferase</fullName>
        <ecNumber evidence="5">2.7.7.38</ecNumber>
    </recommendedName>
    <alternativeName>
        <fullName evidence="5">CMP-2-keto-3-deoxyoctulosonic acid synthase</fullName>
        <shortName evidence="5">CKS</shortName>
        <shortName evidence="5">CMP-KDO synthase</shortName>
    </alternativeName>
</protein>
<evidence type="ECO:0000313" key="6">
    <source>
        <dbReference type="EMBL" id="GLS84290.1"/>
    </source>
</evidence>
<dbReference type="GO" id="GO:0016020">
    <property type="term" value="C:membrane"/>
    <property type="evidence" value="ECO:0007669"/>
    <property type="project" value="UniProtKB-SubCell"/>
</dbReference>
<organism evidence="6 7">
    <name type="scientific">Paraferrimonas haliotis</name>
    <dbReference type="NCBI Taxonomy" id="2013866"/>
    <lineage>
        <taxon>Bacteria</taxon>
        <taxon>Pseudomonadati</taxon>
        <taxon>Pseudomonadota</taxon>
        <taxon>Gammaproteobacteria</taxon>
        <taxon>Alteromonadales</taxon>
        <taxon>Ferrimonadaceae</taxon>
        <taxon>Paraferrimonas</taxon>
    </lineage>
</organism>
<dbReference type="InterPro" id="IPR003329">
    <property type="entry name" value="Cytidylyl_trans"/>
</dbReference>
<evidence type="ECO:0000256" key="3">
    <source>
        <dbReference type="ARBA" id="ARBA00022695"/>
    </source>
</evidence>
<dbReference type="RefSeq" id="WP_095500199.1">
    <property type="nucleotide sequence ID" value="NZ_BSPO01000003.1"/>
</dbReference>
<dbReference type="GO" id="GO:0009103">
    <property type="term" value="P:lipopolysaccharide biosynthetic process"/>
    <property type="evidence" value="ECO:0007669"/>
    <property type="project" value="UniProtKB-UniRule"/>
</dbReference>
<dbReference type="PANTHER" id="PTHR42866:SF2">
    <property type="entry name" value="3-DEOXY-MANNO-OCTULOSONATE CYTIDYLYLTRANSFERASE, MITOCHONDRIAL"/>
    <property type="match status" value="1"/>
</dbReference>
<dbReference type="NCBIfam" id="TIGR00466">
    <property type="entry name" value="kdsB"/>
    <property type="match status" value="1"/>
</dbReference>
<keyword evidence="4 5" id="KW-0448">Lipopolysaccharide biosynthesis</keyword>
<dbReference type="InterPro" id="IPR029044">
    <property type="entry name" value="Nucleotide-diphossugar_trans"/>
</dbReference>
<dbReference type="HAMAP" id="MF_00057">
    <property type="entry name" value="KdsB"/>
    <property type="match status" value="1"/>
</dbReference>
<dbReference type="NCBIfam" id="NF003950">
    <property type="entry name" value="PRK05450.1-3"/>
    <property type="match status" value="1"/>
</dbReference>
<keyword evidence="5" id="KW-0963">Cytoplasm</keyword>
<comment type="caution">
    <text evidence="6">The sequence shown here is derived from an EMBL/GenBank/DDBJ whole genome shotgun (WGS) entry which is preliminary data.</text>
</comment>
<dbReference type="NCBIfam" id="NF009905">
    <property type="entry name" value="PRK13368.1"/>
    <property type="match status" value="1"/>
</dbReference>
<dbReference type="Gene3D" id="3.90.550.10">
    <property type="entry name" value="Spore Coat Polysaccharide Biosynthesis Protein SpsA, Chain A"/>
    <property type="match status" value="1"/>
</dbReference>
<dbReference type="CDD" id="cd02517">
    <property type="entry name" value="CMP-KDO-Synthetase"/>
    <property type="match status" value="1"/>
</dbReference>
<evidence type="ECO:0000256" key="4">
    <source>
        <dbReference type="ARBA" id="ARBA00022985"/>
    </source>
</evidence>
<evidence type="ECO:0000256" key="5">
    <source>
        <dbReference type="HAMAP-Rule" id="MF_00057"/>
    </source>
</evidence>
<comment type="subcellular location">
    <subcellularLocation>
        <location evidence="5">Cytoplasm</location>
    </subcellularLocation>
    <subcellularLocation>
        <location evidence="1">Membrane</location>
    </subcellularLocation>
</comment>
<comment type="pathway">
    <text evidence="5">Nucleotide-sugar biosynthesis; CMP-3-deoxy-D-manno-octulosonate biosynthesis; CMP-3-deoxy-D-manno-octulosonate from 3-deoxy-D-manno-octulosonate and CTP: step 1/1.</text>
</comment>
<dbReference type="GO" id="GO:0008690">
    <property type="term" value="F:3-deoxy-manno-octulosonate cytidylyltransferase activity"/>
    <property type="evidence" value="ECO:0007669"/>
    <property type="project" value="UniProtKB-UniRule"/>
</dbReference>
<evidence type="ECO:0000313" key="7">
    <source>
        <dbReference type="Proteomes" id="UP001157439"/>
    </source>
</evidence>
<comment type="function">
    <text evidence="5">Activates KDO (a required 8-carbon sugar) for incorporation into bacterial lipopolysaccharide in Gram-negative bacteria.</text>
</comment>
<keyword evidence="3 5" id="KW-0548">Nucleotidyltransferase</keyword>
<dbReference type="InterPro" id="IPR004528">
    <property type="entry name" value="KdsB"/>
</dbReference>
<evidence type="ECO:0000256" key="2">
    <source>
        <dbReference type="ARBA" id="ARBA00022679"/>
    </source>
</evidence>
<dbReference type="AlphaFoldDB" id="A0AA37WYX5"/>
<dbReference type="PANTHER" id="PTHR42866">
    <property type="entry name" value="3-DEOXY-MANNO-OCTULOSONATE CYTIDYLYLTRANSFERASE"/>
    <property type="match status" value="1"/>
</dbReference>
<proteinExistence type="inferred from homology"/>
<gene>
    <name evidence="5 6" type="primary">kdsB</name>
    <name evidence="6" type="ORF">GCM10007894_22670</name>
</gene>
<dbReference type="SUPFAM" id="SSF53448">
    <property type="entry name" value="Nucleotide-diphospho-sugar transferases"/>
    <property type="match status" value="1"/>
</dbReference>
<reference evidence="6 7" key="1">
    <citation type="journal article" date="2014" name="Int. J. Syst. Evol. Microbiol.">
        <title>Complete genome sequence of Corynebacterium casei LMG S-19264T (=DSM 44701T), isolated from a smear-ripened cheese.</title>
        <authorList>
            <consortium name="US DOE Joint Genome Institute (JGI-PGF)"/>
            <person name="Walter F."/>
            <person name="Albersmeier A."/>
            <person name="Kalinowski J."/>
            <person name="Ruckert C."/>
        </authorList>
    </citation>
    <scope>NUCLEOTIDE SEQUENCE [LARGE SCALE GENOMIC DNA]</scope>
    <source>
        <strain evidence="6 7">NBRC 112785</strain>
    </source>
</reference>
<accession>A0AA37WYX5</accession>
<comment type="catalytic activity">
    <reaction evidence="5">
        <text>3-deoxy-alpha-D-manno-oct-2-ulosonate + CTP = CMP-3-deoxy-beta-D-manno-octulosonate + diphosphate</text>
        <dbReference type="Rhea" id="RHEA:23448"/>
        <dbReference type="ChEBI" id="CHEBI:33019"/>
        <dbReference type="ChEBI" id="CHEBI:37563"/>
        <dbReference type="ChEBI" id="CHEBI:85986"/>
        <dbReference type="ChEBI" id="CHEBI:85987"/>
        <dbReference type="EC" id="2.7.7.38"/>
    </reaction>
</comment>
<dbReference type="EMBL" id="BSPO01000003">
    <property type="protein sequence ID" value="GLS84290.1"/>
    <property type="molecule type" value="Genomic_DNA"/>
</dbReference>
<sequence>MKTVILIPARFGSTRFPGKPLTLINGKPMIERVIERAKLTKGADAIYVATDDKRIADVVESAGAFAVMTDSDLPSGTDRINQAAQRIGLNDEDIIINLQGDQPVVDPNTLEQLIELFKNHPGEFEMATLAFQITDAKQIADPNQVKVVFDNQHNALYFSRSTIPHGRDQAEFPVYKHLGIYGYSAGFVNTFAHLPMGRLESLEKLEQLRALENGYKIRIAISGIDSTEVDTPSDVQRAEQTLQLG</sequence>